<dbReference type="InterPro" id="IPR011043">
    <property type="entry name" value="Gal_Oxase/kelch_b-propeller"/>
</dbReference>
<dbReference type="PANTHER" id="PTHR31672">
    <property type="entry name" value="BNACNNG10540D PROTEIN"/>
    <property type="match status" value="1"/>
</dbReference>
<keyword evidence="4" id="KW-1185">Reference proteome</keyword>
<dbReference type="OMA" id="ACINWIV"/>
<evidence type="ECO:0000259" key="1">
    <source>
        <dbReference type="Pfam" id="PF00646"/>
    </source>
</evidence>
<dbReference type="Gene3D" id="1.20.1280.50">
    <property type="match status" value="1"/>
</dbReference>
<evidence type="ECO:0008006" key="5">
    <source>
        <dbReference type="Google" id="ProtNLM"/>
    </source>
</evidence>
<dbReference type="InterPro" id="IPR015915">
    <property type="entry name" value="Kelch-typ_b-propeller"/>
</dbReference>
<protein>
    <recommendedName>
        <fullName evidence="5">F-box domain-containing protein</fullName>
    </recommendedName>
</protein>
<dbReference type="EnsemblPlants" id="novel_model_2803_5bd9a17a">
    <property type="protein sequence ID" value="cds.novel_model_2803_5bd9a17a"/>
    <property type="gene ID" value="novel_gene_1504_5bd9a17a"/>
</dbReference>
<dbReference type="Gramene" id="novel_model_2803_5bd9a17a">
    <property type="protein sequence ID" value="cds.novel_model_2803_5bd9a17a"/>
    <property type="gene ID" value="novel_gene_1504_5bd9a17a"/>
</dbReference>
<dbReference type="AlphaFoldDB" id="A0A803QY58"/>
<dbReference type="EMBL" id="UZAU01000249">
    <property type="status" value="NOT_ANNOTATED_CDS"/>
    <property type="molecule type" value="Genomic_DNA"/>
</dbReference>
<dbReference type="InterPro" id="IPR017451">
    <property type="entry name" value="F-box-assoc_interact_dom"/>
</dbReference>
<name>A0A803QY58_CANSA</name>
<dbReference type="InterPro" id="IPR013187">
    <property type="entry name" value="F-box-assoc_dom_typ3"/>
</dbReference>
<feature type="domain" description="F-box" evidence="1">
    <location>
        <begin position="14"/>
        <end position="50"/>
    </location>
</feature>
<sequence length="382" mass="43708">MGSKREKEEDEKGIPCDFLMEILSRLDAKSLKLCECVSKSWLSLLRAPYFIDLHFHHHPPLPRLVFLHDKTKRFVHSLSICDSETFAEISSHKFPFIEKGTTKLTLMGSDNGVLGFSQGDRIYLWNPTINEFKQLPPSTPCVCDYTVVGLGYDHLTTDFKVVQFTSIDEDGNEAGFSSVFKEGNPVWIYSLRSNSWKKMAMPNLLSDFEIPTSDLTITRVVGCSVVVMACINWIVCFGNRTDHLQSSLGIFSFDLSTEKIKLIKHPQIEEGYHFRKLTKFSGCLCFFTSGLYQESVHIWVMKKYGDSDSWFKYRSINLCSLLPYSSCIPKDFLNNKNLLISCTDSNYWYSYDTKNKRLENMGKRIGVLESTTYVGSTFKLNG</sequence>
<dbReference type="PANTHER" id="PTHR31672:SF13">
    <property type="entry name" value="F-BOX PROTEIN CPR30-LIKE"/>
    <property type="match status" value="1"/>
</dbReference>
<gene>
    <name evidence="3" type="primary">LOC115710441</name>
</gene>
<feature type="domain" description="F-box associated beta-propeller type 3" evidence="2">
    <location>
        <begin position="65"/>
        <end position="315"/>
    </location>
</feature>
<evidence type="ECO:0000313" key="3">
    <source>
        <dbReference type="EnsemblPlants" id="cds.novel_model_2803_5bd9a17a"/>
    </source>
</evidence>
<dbReference type="SUPFAM" id="SSF81383">
    <property type="entry name" value="F-box domain"/>
    <property type="match status" value="1"/>
</dbReference>
<proteinExistence type="predicted"/>
<evidence type="ECO:0000313" key="4">
    <source>
        <dbReference type="Proteomes" id="UP000596661"/>
    </source>
</evidence>
<dbReference type="RefSeq" id="XP_030494663.1">
    <property type="nucleotide sequence ID" value="XM_030638803.2"/>
</dbReference>
<dbReference type="Pfam" id="PF00646">
    <property type="entry name" value="F-box"/>
    <property type="match status" value="1"/>
</dbReference>
<dbReference type="InterPro" id="IPR036047">
    <property type="entry name" value="F-box-like_dom_sf"/>
</dbReference>
<dbReference type="GeneID" id="115710441"/>
<dbReference type="KEGG" id="csav:115710441"/>
<dbReference type="Proteomes" id="UP000596661">
    <property type="component" value="Chromosome 3"/>
</dbReference>
<evidence type="ECO:0000259" key="2">
    <source>
        <dbReference type="Pfam" id="PF08268"/>
    </source>
</evidence>
<dbReference type="InterPro" id="IPR050796">
    <property type="entry name" value="SCF_F-box_component"/>
</dbReference>
<dbReference type="Gene3D" id="2.120.10.80">
    <property type="entry name" value="Kelch-type beta propeller"/>
    <property type="match status" value="1"/>
</dbReference>
<dbReference type="InterPro" id="IPR001810">
    <property type="entry name" value="F-box_dom"/>
</dbReference>
<accession>A0A803QY58</accession>
<dbReference type="NCBIfam" id="TIGR01640">
    <property type="entry name" value="F_box_assoc_1"/>
    <property type="match status" value="1"/>
</dbReference>
<dbReference type="OrthoDB" id="1194033at2759"/>
<reference evidence="3" key="2">
    <citation type="submission" date="2021-03" db="UniProtKB">
        <authorList>
            <consortium name="EnsemblPlants"/>
        </authorList>
    </citation>
    <scope>IDENTIFICATION</scope>
</reference>
<dbReference type="SUPFAM" id="SSF50965">
    <property type="entry name" value="Galactose oxidase, central domain"/>
    <property type="match status" value="1"/>
</dbReference>
<organism evidence="3 4">
    <name type="scientific">Cannabis sativa</name>
    <name type="common">Hemp</name>
    <name type="synonym">Marijuana</name>
    <dbReference type="NCBI Taxonomy" id="3483"/>
    <lineage>
        <taxon>Eukaryota</taxon>
        <taxon>Viridiplantae</taxon>
        <taxon>Streptophyta</taxon>
        <taxon>Embryophyta</taxon>
        <taxon>Tracheophyta</taxon>
        <taxon>Spermatophyta</taxon>
        <taxon>Magnoliopsida</taxon>
        <taxon>eudicotyledons</taxon>
        <taxon>Gunneridae</taxon>
        <taxon>Pentapetalae</taxon>
        <taxon>rosids</taxon>
        <taxon>fabids</taxon>
        <taxon>Rosales</taxon>
        <taxon>Cannabaceae</taxon>
        <taxon>Cannabis</taxon>
    </lineage>
</organism>
<dbReference type="Pfam" id="PF08268">
    <property type="entry name" value="FBA_3"/>
    <property type="match status" value="1"/>
</dbReference>
<reference evidence="3" key="1">
    <citation type="submission" date="2018-11" db="EMBL/GenBank/DDBJ databases">
        <authorList>
            <person name="Grassa J C."/>
        </authorList>
    </citation>
    <scope>NUCLEOTIDE SEQUENCE [LARGE SCALE GENOMIC DNA]</scope>
</reference>